<organism evidence="2 3">
    <name type="scientific">Austropuccinia psidii MF-1</name>
    <dbReference type="NCBI Taxonomy" id="1389203"/>
    <lineage>
        <taxon>Eukaryota</taxon>
        <taxon>Fungi</taxon>
        <taxon>Dikarya</taxon>
        <taxon>Basidiomycota</taxon>
        <taxon>Pucciniomycotina</taxon>
        <taxon>Pucciniomycetes</taxon>
        <taxon>Pucciniales</taxon>
        <taxon>Sphaerophragmiaceae</taxon>
        <taxon>Austropuccinia</taxon>
    </lineage>
</organism>
<gene>
    <name evidence="2" type="ORF">O181_047108</name>
</gene>
<proteinExistence type="predicted"/>
<keyword evidence="3" id="KW-1185">Reference proteome</keyword>
<accession>A0A9Q3DTJ3</accession>
<comment type="caution">
    <text evidence="2">The sequence shown here is derived from an EMBL/GenBank/DDBJ whole genome shotgun (WGS) entry which is preliminary data.</text>
</comment>
<feature type="compositionally biased region" description="Polar residues" evidence="1">
    <location>
        <begin position="136"/>
        <end position="147"/>
    </location>
</feature>
<dbReference type="Proteomes" id="UP000765509">
    <property type="component" value="Unassembled WGS sequence"/>
</dbReference>
<protein>
    <submittedName>
        <fullName evidence="2">Uncharacterized protein</fullName>
    </submittedName>
</protein>
<feature type="compositionally biased region" description="Basic and acidic residues" evidence="1">
    <location>
        <begin position="11"/>
        <end position="21"/>
    </location>
</feature>
<evidence type="ECO:0000313" key="2">
    <source>
        <dbReference type="EMBL" id="MBW0507393.1"/>
    </source>
</evidence>
<dbReference type="EMBL" id="AVOT02019677">
    <property type="protein sequence ID" value="MBW0507393.1"/>
    <property type="molecule type" value="Genomic_DNA"/>
</dbReference>
<feature type="compositionally biased region" description="Basic and acidic residues" evidence="1">
    <location>
        <begin position="86"/>
        <end position="114"/>
    </location>
</feature>
<dbReference type="OrthoDB" id="2157866at2759"/>
<sequence>MESQQEVQTPGEKRSQDKGESGHYQSHRVKTEPARSCSVPFRVIRSKPSKLPISFIAFRHQYIIDQESPFVKIPGNFHDKTRIKREKQDSFQQEEERVRPHDPEEVALDERSTPEPEIALSTSDRIRSPSHGRISPTKNGQSVVTPESNINSNELWLQMSQF</sequence>
<evidence type="ECO:0000313" key="3">
    <source>
        <dbReference type="Proteomes" id="UP000765509"/>
    </source>
</evidence>
<dbReference type="AlphaFoldDB" id="A0A9Q3DTJ3"/>
<reference evidence="2" key="1">
    <citation type="submission" date="2021-03" db="EMBL/GenBank/DDBJ databases">
        <title>Draft genome sequence of rust myrtle Austropuccinia psidii MF-1, a brazilian biotype.</title>
        <authorList>
            <person name="Quecine M.C."/>
            <person name="Pachon D.M.R."/>
            <person name="Bonatelli M.L."/>
            <person name="Correr F.H."/>
            <person name="Franceschini L.M."/>
            <person name="Leite T.F."/>
            <person name="Margarido G.R.A."/>
            <person name="Almeida C.A."/>
            <person name="Ferrarezi J.A."/>
            <person name="Labate C.A."/>
        </authorList>
    </citation>
    <scope>NUCLEOTIDE SEQUENCE</scope>
    <source>
        <strain evidence="2">MF-1</strain>
    </source>
</reference>
<name>A0A9Q3DTJ3_9BASI</name>
<feature type="region of interest" description="Disordered" evidence="1">
    <location>
        <begin position="1"/>
        <end position="37"/>
    </location>
</feature>
<feature type="region of interest" description="Disordered" evidence="1">
    <location>
        <begin position="85"/>
        <end position="147"/>
    </location>
</feature>
<evidence type="ECO:0000256" key="1">
    <source>
        <dbReference type="SAM" id="MobiDB-lite"/>
    </source>
</evidence>